<evidence type="ECO:0000256" key="2">
    <source>
        <dbReference type="ARBA" id="ARBA00022741"/>
    </source>
</evidence>
<evidence type="ECO:0000256" key="1">
    <source>
        <dbReference type="ARBA" id="ARBA00008535"/>
    </source>
</evidence>
<keyword evidence="6" id="KW-0472">Membrane</keyword>
<keyword evidence="2" id="KW-0547">Nucleotide-binding</keyword>
<evidence type="ECO:0000256" key="3">
    <source>
        <dbReference type="ARBA" id="ARBA00023134"/>
    </source>
</evidence>
<keyword evidence="3" id="KW-0342">GTP-binding</keyword>
<protein>
    <recommendedName>
        <fullName evidence="7">AIG1-type G domain-containing protein</fullName>
    </recommendedName>
</protein>
<name>A0A671XDB7_SPAAU</name>
<evidence type="ECO:0000313" key="8">
    <source>
        <dbReference type="Ensembl" id="ENSSAUP00010049104.1"/>
    </source>
</evidence>
<dbReference type="OMA" id="HMEYERE"/>
<evidence type="ECO:0000256" key="5">
    <source>
        <dbReference type="SAM" id="MobiDB-lite"/>
    </source>
</evidence>
<accession>A0A671XDB7</accession>
<dbReference type="Ensembl" id="ENSSAUT00010051675.1">
    <property type="protein sequence ID" value="ENSSAUP00010049104.1"/>
    <property type="gene ID" value="ENSSAUG00010020533.1"/>
</dbReference>
<evidence type="ECO:0000259" key="7">
    <source>
        <dbReference type="PROSITE" id="PS51720"/>
    </source>
</evidence>
<reference evidence="8" key="1">
    <citation type="submission" date="2021-04" db="EMBL/GenBank/DDBJ databases">
        <authorList>
            <consortium name="Wellcome Sanger Institute Data Sharing"/>
        </authorList>
    </citation>
    <scope>NUCLEOTIDE SEQUENCE [LARGE SCALE GENOMIC DNA]</scope>
</reference>
<organism evidence="8 9">
    <name type="scientific">Sparus aurata</name>
    <name type="common">Gilthead sea bream</name>
    <dbReference type="NCBI Taxonomy" id="8175"/>
    <lineage>
        <taxon>Eukaryota</taxon>
        <taxon>Metazoa</taxon>
        <taxon>Chordata</taxon>
        <taxon>Craniata</taxon>
        <taxon>Vertebrata</taxon>
        <taxon>Euteleostomi</taxon>
        <taxon>Actinopterygii</taxon>
        <taxon>Neopterygii</taxon>
        <taxon>Teleostei</taxon>
        <taxon>Neoteleostei</taxon>
        <taxon>Acanthomorphata</taxon>
        <taxon>Eupercaria</taxon>
        <taxon>Spariformes</taxon>
        <taxon>Sparidae</taxon>
        <taxon>Sparus</taxon>
    </lineage>
</organism>
<dbReference type="InParanoid" id="A0A671XDB7"/>
<feature type="transmembrane region" description="Helical" evidence="6">
    <location>
        <begin position="785"/>
        <end position="807"/>
    </location>
</feature>
<evidence type="ECO:0000256" key="6">
    <source>
        <dbReference type="SAM" id="Phobius"/>
    </source>
</evidence>
<keyword evidence="6" id="KW-1133">Transmembrane helix</keyword>
<reference evidence="8" key="3">
    <citation type="submission" date="2025-09" db="UniProtKB">
        <authorList>
            <consortium name="Ensembl"/>
        </authorList>
    </citation>
    <scope>IDENTIFICATION</scope>
</reference>
<gene>
    <name evidence="8" type="primary">LOC115587583</name>
</gene>
<dbReference type="PANTHER" id="PTHR10903">
    <property type="entry name" value="GTPASE, IMAP FAMILY MEMBER-RELATED"/>
    <property type="match status" value="1"/>
</dbReference>
<evidence type="ECO:0000313" key="9">
    <source>
        <dbReference type="Proteomes" id="UP000472265"/>
    </source>
</evidence>
<sequence>MIKLNHITLYMINTSVIAPRRKDVSDWVGLTLKLSREAVSNTNVQENILLDMLSWLSALIKYSKKQVSMDCTAPTLTGDQQCPQEMRIVILGHDWLEKSLTGNTILGRESFDTSRDVKMCVWQRGVLGDGRRVLVVNSPERWIHYSVQQPDLMKANMSTCMDMCPPGPHAFLLVIPVISHRGREWTVEGPLEQLSDRVCRSTIVIFTRCERLRESSIEANTEGCRFLKSVVERCGHRYHLLDTGMWRKDDSNQVADLLEKIDEMVAGNIRAGGLGYVTTEEVCRITEREREEIKERVMQRQMDAEVERDTLRSVIGKFPSIPLLQILIVGPKQVGKSSAGNTILGDEVFPTGQPTSQSTKSQADVKHNKLVVVDTPGWHGRYCPEDTPLEVLEKITHGASLCDPLPNAVLVAVRSDETFTETDRLEVEEHLSFLGVWGWTRTIVLFTWGDKLGDTPIEEHIERWPALQWLVDKCGNRYHLFNNSNKVRGVQELLAKIEEMEVKNVSRHLLDSFRELQESNRRFDESSKKTARQLKKARTKNDLLRKTVEEKERTVDDLARTAEEKDEQIKSMEATIERERETREREFKEYEEETGRRIEEVEMENNQLNEDVMGKDRMISVLNERCVLIDNVINAARQMIEVEEEVRREQEARMKGQESEKTKTEKKDEEMGQMMMNRIREAEELKETIEQLMRESEDRKKEFEATIEGMERHSQRKSLERIATQQEHSYTEALSHTADTVKPIAETEQEGQSMSDNGAMLPEKREAASQVSLLEADSSPSRLRAVGTVLGAAAGALAGALLGSLLVQGDTS</sequence>
<dbReference type="InterPro" id="IPR045058">
    <property type="entry name" value="GIMA/IAN/Toc"/>
</dbReference>
<dbReference type="SUPFAM" id="SSF52540">
    <property type="entry name" value="P-loop containing nucleoside triphosphate hydrolases"/>
    <property type="match status" value="2"/>
</dbReference>
<feature type="coiled-coil region" evidence="4">
    <location>
        <begin position="534"/>
        <end position="713"/>
    </location>
</feature>
<comment type="similarity">
    <text evidence="1">Belongs to the TRAFAC class TrmE-Era-EngA-EngB-Septin-like GTPase superfamily. AIG1/Toc34/Toc159-like paraseptin GTPase family. IAN subfamily.</text>
</comment>
<keyword evidence="4" id="KW-0175">Coiled coil</keyword>
<feature type="domain" description="AIG1-type G" evidence="7">
    <location>
        <begin position="321"/>
        <end position="532"/>
    </location>
</feature>
<dbReference type="Gene3D" id="3.40.50.300">
    <property type="entry name" value="P-loop containing nucleotide triphosphate hydrolases"/>
    <property type="match status" value="2"/>
</dbReference>
<keyword evidence="9" id="KW-1185">Reference proteome</keyword>
<feature type="region of interest" description="Disordered" evidence="5">
    <location>
        <begin position="748"/>
        <end position="778"/>
    </location>
</feature>
<reference evidence="8" key="2">
    <citation type="submission" date="2025-08" db="UniProtKB">
        <authorList>
            <consortium name="Ensembl"/>
        </authorList>
    </citation>
    <scope>IDENTIFICATION</scope>
</reference>
<dbReference type="GeneTree" id="ENSGT00940000162556"/>
<evidence type="ECO:0000256" key="4">
    <source>
        <dbReference type="SAM" id="Coils"/>
    </source>
</evidence>
<dbReference type="InterPro" id="IPR006703">
    <property type="entry name" value="G_AIG1"/>
</dbReference>
<dbReference type="GO" id="GO:0005525">
    <property type="term" value="F:GTP binding"/>
    <property type="evidence" value="ECO:0007669"/>
    <property type="project" value="UniProtKB-KW"/>
</dbReference>
<dbReference type="PROSITE" id="PS51720">
    <property type="entry name" value="G_AIG1"/>
    <property type="match status" value="1"/>
</dbReference>
<dbReference type="Pfam" id="PF04548">
    <property type="entry name" value="AIG1"/>
    <property type="match status" value="2"/>
</dbReference>
<dbReference type="Proteomes" id="UP000472265">
    <property type="component" value="Chromosome 9"/>
</dbReference>
<dbReference type="InterPro" id="IPR027417">
    <property type="entry name" value="P-loop_NTPase"/>
</dbReference>
<dbReference type="PANTHER" id="PTHR10903:SF107">
    <property type="entry name" value="GTPASE IMAP FAMILY MEMBER 4-LIKE-RELATED"/>
    <property type="match status" value="1"/>
</dbReference>
<proteinExistence type="inferred from homology"/>
<keyword evidence="6" id="KW-0812">Transmembrane</keyword>
<dbReference type="AlphaFoldDB" id="A0A671XDB7"/>